<gene>
    <name evidence="2" type="ORF">DYB26_016360</name>
</gene>
<dbReference type="AlphaFoldDB" id="A0A3R7AHE3"/>
<comment type="caution">
    <text evidence="2">The sequence shown here is derived from an EMBL/GenBank/DDBJ whole genome shotgun (WGS) entry which is preliminary data.</text>
</comment>
<feature type="non-terminal residue" evidence="2">
    <location>
        <position position="79"/>
    </location>
</feature>
<evidence type="ECO:0000313" key="2">
    <source>
        <dbReference type="EMBL" id="RHZ04291.1"/>
    </source>
</evidence>
<protein>
    <recommendedName>
        <fullName evidence="4">MCM N-terminal domain-containing protein</fullName>
    </recommendedName>
</protein>
<feature type="region of interest" description="Disordered" evidence="1">
    <location>
        <begin position="1"/>
        <end position="21"/>
    </location>
</feature>
<dbReference type="EMBL" id="QUTF01017475">
    <property type="protein sequence ID" value="RHZ04291.1"/>
    <property type="molecule type" value="Genomic_DNA"/>
</dbReference>
<evidence type="ECO:0000313" key="3">
    <source>
        <dbReference type="Proteomes" id="UP000286510"/>
    </source>
</evidence>
<reference evidence="2 3" key="1">
    <citation type="submission" date="2018-08" db="EMBL/GenBank/DDBJ databases">
        <title>Aphanomyces genome sequencing and annotation.</title>
        <authorList>
            <person name="Minardi D."/>
            <person name="Oidtmann B."/>
            <person name="Van Der Giezen M."/>
            <person name="Studholme D.J."/>
        </authorList>
    </citation>
    <scope>NUCLEOTIDE SEQUENCE [LARGE SCALE GENOMIC DNA]</scope>
    <source>
        <strain evidence="2 3">FDL457</strain>
    </source>
</reference>
<name>A0A3R7AHE3_APHAT</name>
<organism evidence="2 3">
    <name type="scientific">Aphanomyces astaci</name>
    <name type="common">Crayfish plague agent</name>
    <dbReference type="NCBI Taxonomy" id="112090"/>
    <lineage>
        <taxon>Eukaryota</taxon>
        <taxon>Sar</taxon>
        <taxon>Stramenopiles</taxon>
        <taxon>Oomycota</taxon>
        <taxon>Saprolegniomycetes</taxon>
        <taxon>Saprolegniales</taxon>
        <taxon>Verrucalvaceae</taxon>
        <taxon>Aphanomyces</taxon>
    </lineage>
</organism>
<evidence type="ECO:0000256" key="1">
    <source>
        <dbReference type="SAM" id="MobiDB-lite"/>
    </source>
</evidence>
<proteinExistence type="predicted"/>
<dbReference type="Gene3D" id="3.30.1640.10">
    <property type="entry name" value="mini-chromosome maintenance (MCM) complex, chain A, domain 1"/>
    <property type="match status" value="1"/>
</dbReference>
<accession>A0A3R7AHE3</accession>
<sequence>MFKSTGENMAGRGAPAPQTQRIPLVVDETAEVVKMRFLNHLRSEVSYEQQAELMRQTETSSLFVDYTKLFAADVDLAQA</sequence>
<evidence type="ECO:0008006" key="4">
    <source>
        <dbReference type="Google" id="ProtNLM"/>
    </source>
</evidence>
<dbReference type="Proteomes" id="UP000286510">
    <property type="component" value="Unassembled WGS sequence"/>
</dbReference>